<proteinExistence type="inferred from homology"/>
<keyword evidence="4 7" id="KW-0812">Transmembrane</keyword>
<keyword evidence="6 7" id="KW-0472">Membrane</keyword>
<evidence type="ECO:0000256" key="1">
    <source>
        <dbReference type="ARBA" id="ARBA00004651"/>
    </source>
</evidence>
<dbReference type="Pfam" id="PF00528">
    <property type="entry name" value="BPD_transp_1"/>
    <property type="match status" value="1"/>
</dbReference>
<dbReference type="CDD" id="cd06261">
    <property type="entry name" value="TM_PBP2"/>
    <property type="match status" value="1"/>
</dbReference>
<evidence type="ECO:0000256" key="2">
    <source>
        <dbReference type="ARBA" id="ARBA00022448"/>
    </source>
</evidence>
<comment type="caution">
    <text evidence="9">The sequence shown here is derived from an EMBL/GenBank/DDBJ whole genome shotgun (WGS) entry which is preliminary data.</text>
</comment>
<dbReference type="GO" id="GO:0055085">
    <property type="term" value="P:transmembrane transport"/>
    <property type="evidence" value="ECO:0007669"/>
    <property type="project" value="InterPro"/>
</dbReference>
<accession>A0A840QJQ0</accession>
<feature type="transmembrane region" description="Helical" evidence="7">
    <location>
        <begin position="129"/>
        <end position="154"/>
    </location>
</feature>
<dbReference type="Gene3D" id="1.10.3720.10">
    <property type="entry name" value="MetI-like"/>
    <property type="match status" value="1"/>
</dbReference>
<organism evidence="9 10">
    <name type="scientific">Saccharopolyspora phatthalungensis</name>
    <dbReference type="NCBI Taxonomy" id="664693"/>
    <lineage>
        <taxon>Bacteria</taxon>
        <taxon>Bacillati</taxon>
        <taxon>Actinomycetota</taxon>
        <taxon>Actinomycetes</taxon>
        <taxon>Pseudonocardiales</taxon>
        <taxon>Pseudonocardiaceae</taxon>
        <taxon>Saccharopolyspora</taxon>
    </lineage>
</organism>
<feature type="domain" description="ABC transmembrane type-1" evidence="8">
    <location>
        <begin position="90"/>
        <end position="296"/>
    </location>
</feature>
<dbReference type="PROSITE" id="PS50928">
    <property type="entry name" value="ABC_TM1"/>
    <property type="match status" value="1"/>
</dbReference>
<dbReference type="GO" id="GO:0005886">
    <property type="term" value="C:plasma membrane"/>
    <property type="evidence" value="ECO:0007669"/>
    <property type="project" value="UniProtKB-SubCell"/>
</dbReference>
<feature type="transmembrane region" description="Helical" evidence="7">
    <location>
        <begin position="174"/>
        <end position="196"/>
    </location>
</feature>
<feature type="transmembrane region" description="Helical" evidence="7">
    <location>
        <begin position="235"/>
        <end position="257"/>
    </location>
</feature>
<comment type="similarity">
    <text evidence="7">Belongs to the binding-protein-dependent transport system permease family.</text>
</comment>
<dbReference type="InterPro" id="IPR000515">
    <property type="entry name" value="MetI-like"/>
</dbReference>
<keyword evidence="10" id="KW-1185">Reference proteome</keyword>
<dbReference type="PANTHER" id="PTHR43163">
    <property type="entry name" value="DIPEPTIDE TRANSPORT SYSTEM PERMEASE PROTEIN DPPB-RELATED"/>
    <property type="match status" value="1"/>
</dbReference>
<evidence type="ECO:0000256" key="4">
    <source>
        <dbReference type="ARBA" id="ARBA00022692"/>
    </source>
</evidence>
<evidence type="ECO:0000256" key="7">
    <source>
        <dbReference type="RuleBase" id="RU363032"/>
    </source>
</evidence>
<evidence type="ECO:0000256" key="6">
    <source>
        <dbReference type="ARBA" id="ARBA00023136"/>
    </source>
</evidence>
<keyword evidence="5 7" id="KW-1133">Transmembrane helix</keyword>
<gene>
    <name evidence="9" type="ORF">BJ970_006958</name>
</gene>
<sequence>MRRIPAALLTALGASIVIFVLMQLAPGSPASVLAGPDATPETVAAIERSLGLDKAAPVQYFDWLRGLVTGQLGDSLIYRQSIAELIGQRLESTIELAALAAILMCVIGIALGVLGGSSRSARVRATLDSAFSILLALPTYVTAVLLLLLFGVVWPDILPVSGETLLSESPGGALQSLILPAITLAIPHSAVIGRLLQTSMREAMHEDYVRAANAKGLTHRRVLWVHVLRNSMSTAVVVIGIRFGGLLGGAVLVEALFARNGVGQLLVQSVLSRDYFVVQDLILFAVVAAIVMQLISEMALAALDPRVRLK</sequence>
<dbReference type="AlphaFoldDB" id="A0A840QJQ0"/>
<evidence type="ECO:0000256" key="5">
    <source>
        <dbReference type="ARBA" id="ARBA00022989"/>
    </source>
</evidence>
<dbReference type="InterPro" id="IPR045621">
    <property type="entry name" value="BPD_transp_1_N"/>
</dbReference>
<evidence type="ECO:0000313" key="9">
    <source>
        <dbReference type="EMBL" id="MBB5159359.1"/>
    </source>
</evidence>
<reference evidence="9 10" key="1">
    <citation type="submission" date="2020-08" db="EMBL/GenBank/DDBJ databases">
        <title>Sequencing the genomes of 1000 actinobacteria strains.</title>
        <authorList>
            <person name="Klenk H.-P."/>
        </authorList>
    </citation>
    <scope>NUCLEOTIDE SEQUENCE [LARGE SCALE GENOMIC DNA]</scope>
    <source>
        <strain evidence="9 10">DSM 45584</strain>
    </source>
</reference>
<feature type="transmembrane region" description="Helical" evidence="7">
    <location>
        <begin position="96"/>
        <end position="117"/>
    </location>
</feature>
<name>A0A840QJQ0_9PSEU</name>
<evidence type="ECO:0000313" key="10">
    <source>
        <dbReference type="Proteomes" id="UP000584374"/>
    </source>
</evidence>
<dbReference type="Proteomes" id="UP000584374">
    <property type="component" value="Unassembled WGS sequence"/>
</dbReference>
<dbReference type="SUPFAM" id="SSF161098">
    <property type="entry name" value="MetI-like"/>
    <property type="match status" value="1"/>
</dbReference>
<evidence type="ECO:0000259" key="8">
    <source>
        <dbReference type="PROSITE" id="PS50928"/>
    </source>
</evidence>
<comment type="subcellular location">
    <subcellularLocation>
        <location evidence="1 7">Cell membrane</location>
        <topology evidence="1 7">Multi-pass membrane protein</topology>
    </subcellularLocation>
</comment>
<keyword evidence="3" id="KW-1003">Cell membrane</keyword>
<dbReference type="PANTHER" id="PTHR43163:SF6">
    <property type="entry name" value="DIPEPTIDE TRANSPORT SYSTEM PERMEASE PROTEIN DPPB-RELATED"/>
    <property type="match status" value="1"/>
</dbReference>
<evidence type="ECO:0000256" key="3">
    <source>
        <dbReference type="ARBA" id="ARBA00022475"/>
    </source>
</evidence>
<dbReference type="EMBL" id="JACHIW010000002">
    <property type="protein sequence ID" value="MBB5159359.1"/>
    <property type="molecule type" value="Genomic_DNA"/>
</dbReference>
<dbReference type="Pfam" id="PF19300">
    <property type="entry name" value="BPD_transp_1_N"/>
    <property type="match status" value="1"/>
</dbReference>
<protein>
    <submittedName>
        <fullName evidence="9">Peptide/nickel transport system permease protein</fullName>
    </submittedName>
</protein>
<dbReference type="InterPro" id="IPR035906">
    <property type="entry name" value="MetI-like_sf"/>
</dbReference>
<keyword evidence="2 7" id="KW-0813">Transport</keyword>
<feature type="transmembrane region" description="Helical" evidence="7">
    <location>
        <begin position="281"/>
        <end position="303"/>
    </location>
</feature>